<proteinExistence type="predicted"/>
<protein>
    <submittedName>
        <fullName evidence="1">Uncharacterized protein</fullName>
    </submittedName>
</protein>
<gene>
    <name evidence="1" type="ORF">B296_00007979</name>
</gene>
<comment type="caution">
    <text evidence="1">The sequence shown here is derived from an EMBL/GenBank/DDBJ whole genome shotgun (WGS) entry which is preliminary data.</text>
</comment>
<reference evidence="1 2" key="1">
    <citation type="journal article" date="2014" name="Agronomy (Basel)">
        <title>A Draft Genome Sequence for Ensete ventricosum, the Drought-Tolerant Tree Against Hunger.</title>
        <authorList>
            <person name="Harrison J."/>
            <person name="Moore K.A."/>
            <person name="Paszkiewicz K."/>
            <person name="Jones T."/>
            <person name="Grant M."/>
            <person name="Ambacheew D."/>
            <person name="Muzemil S."/>
            <person name="Studholme D.J."/>
        </authorList>
    </citation>
    <scope>NUCLEOTIDE SEQUENCE [LARGE SCALE GENOMIC DNA]</scope>
</reference>
<dbReference type="Proteomes" id="UP000287651">
    <property type="component" value="Unassembled WGS sequence"/>
</dbReference>
<dbReference type="EMBL" id="AMZH03001600">
    <property type="protein sequence ID" value="RRT78741.1"/>
    <property type="molecule type" value="Genomic_DNA"/>
</dbReference>
<accession>A0A427AR84</accession>
<dbReference type="AlphaFoldDB" id="A0A427AR84"/>
<evidence type="ECO:0000313" key="2">
    <source>
        <dbReference type="Proteomes" id="UP000287651"/>
    </source>
</evidence>
<name>A0A427AR84_ENSVE</name>
<evidence type="ECO:0000313" key="1">
    <source>
        <dbReference type="EMBL" id="RRT78741.1"/>
    </source>
</evidence>
<organism evidence="1 2">
    <name type="scientific">Ensete ventricosum</name>
    <name type="common">Abyssinian banana</name>
    <name type="synonym">Musa ensete</name>
    <dbReference type="NCBI Taxonomy" id="4639"/>
    <lineage>
        <taxon>Eukaryota</taxon>
        <taxon>Viridiplantae</taxon>
        <taxon>Streptophyta</taxon>
        <taxon>Embryophyta</taxon>
        <taxon>Tracheophyta</taxon>
        <taxon>Spermatophyta</taxon>
        <taxon>Magnoliopsida</taxon>
        <taxon>Liliopsida</taxon>
        <taxon>Zingiberales</taxon>
        <taxon>Musaceae</taxon>
        <taxon>Ensete</taxon>
    </lineage>
</organism>
<sequence>MVQVLQGTGTLQEAAVARDLQVAATGVAVNIVAAARRADNAAVGAVEEVVPPGAVECGLGIVGVEPLPAEMLRAHEILVVQMEEKEFEIEAVGVSEEVGFVVVKVVQQEA</sequence>